<keyword evidence="2" id="KW-1185">Reference proteome</keyword>
<dbReference type="Proteomes" id="UP000814128">
    <property type="component" value="Unassembled WGS sequence"/>
</dbReference>
<evidence type="ECO:0000313" key="2">
    <source>
        <dbReference type="Proteomes" id="UP000814128"/>
    </source>
</evidence>
<reference evidence="1" key="1">
    <citation type="submission" date="2021-02" db="EMBL/GenBank/DDBJ databases">
        <authorList>
            <consortium name="DOE Joint Genome Institute"/>
            <person name="Ahrendt S."/>
            <person name="Looney B.P."/>
            <person name="Miyauchi S."/>
            <person name="Morin E."/>
            <person name="Drula E."/>
            <person name="Courty P.E."/>
            <person name="Chicoki N."/>
            <person name="Fauchery L."/>
            <person name="Kohler A."/>
            <person name="Kuo A."/>
            <person name="Labutti K."/>
            <person name="Pangilinan J."/>
            <person name="Lipzen A."/>
            <person name="Riley R."/>
            <person name="Andreopoulos W."/>
            <person name="He G."/>
            <person name="Johnson J."/>
            <person name="Barry K.W."/>
            <person name="Grigoriev I.V."/>
            <person name="Nagy L."/>
            <person name="Hibbett D."/>
            <person name="Henrissat B."/>
            <person name="Matheny P.B."/>
            <person name="Labbe J."/>
            <person name="Martin F."/>
        </authorList>
    </citation>
    <scope>NUCLEOTIDE SEQUENCE</scope>
    <source>
        <strain evidence="1">EC-137</strain>
    </source>
</reference>
<organism evidence="1 2">
    <name type="scientific">Vararia minispora EC-137</name>
    <dbReference type="NCBI Taxonomy" id="1314806"/>
    <lineage>
        <taxon>Eukaryota</taxon>
        <taxon>Fungi</taxon>
        <taxon>Dikarya</taxon>
        <taxon>Basidiomycota</taxon>
        <taxon>Agaricomycotina</taxon>
        <taxon>Agaricomycetes</taxon>
        <taxon>Russulales</taxon>
        <taxon>Lachnocladiaceae</taxon>
        <taxon>Vararia</taxon>
    </lineage>
</organism>
<protein>
    <submittedName>
        <fullName evidence="1">Sphingosine hydroxylase</fullName>
    </submittedName>
</protein>
<sequence length="328" mass="37460">MAVNITDVLFPPSAFSSKTPFYFSAAPEYIPGISDHYLSIFAPIVIHWAVAGFFHALDCSEADWIVRHRIHESAEVKSRNRVSRLEVLRAVIFQQVVQMSLAYFWMDSAPHHVEPRAEMSILAGRMYLALGKLVGQGAAYAFMKAGGPDMVWAMYWWIIPVVQFFIAMFVVDTWQYFLHRAMHINKRLYRLFHSWHHRLYVPYAFGALYNHPVEGFLLDTLGSAVGEVLAGFSVRQATLFFIVATCKTLDDHCGYSFPWDPLQMLSGNTADYHDIHHQMLGIKSNFSQPFFVHWDVLLGTRMTREELIARKAGHSAPSSKPTDAKKIE</sequence>
<proteinExistence type="predicted"/>
<gene>
    <name evidence="1" type="ORF">K488DRAFT_90068</name>
</gene>
<accession>A0ACB8Q8J6</accession>
<comment type="caution">
    <text evidence="1">The sequence shown here is derived from an EMBL/GenBank/DDBJ whole genome shotgun (WGS) entry which is preliminary data.</text>
</comment>
<evidence type="ECO:0000313" key="1">
    <source>
        <dbReference type="EMBL" id="KAI0028130.1"/>
    </source>
</evidence>
<dbReference type="EMBL" id="MU273789">
    <property type="protein sequence ID" value="KAI0028130.1"/>
    <property type="molecule type" value="Genomic_DNA"/>
</dbReference>
<reference evidence="1" key="2">
    <citation type="journal article" date="2022" name="New Phytol.">
        <title>Evolutionary transition to the ectomycorrhizal habit in the genomes of a hyperdiverse lineage of mushroom-forming fungi.</title>
        <authorList>
            <person name="Looney B."/>
            <person name="Miyauchi S."/>
            <person name="Morin E."/>
            <person name="Drula E."/>
            <person name="Courty P.E."/>
            <person name="Kohler A."/>
            <person name="Kuo A."/>
            <person name="LaButti K."/>
            <person name="Pangilinan J."/>
            <person name="Lipzen A."/>
            <person name="Riley R."/>
            <person name="Andreopoulos W."/>
            <person name="He G."/>
            <person name="Johnson J."/>
            <person name="Nolan M."/>
            <person name="Tritt A."/>
            <person name="Barry K.W."/>
            <person name="Grigoriev I.V."/>
            <person name="Nagy L.G."/>
            <person name="Hibbett D."/>
            <person name="Henrissat B."/>
            <person name="Matheny P.B."/>
            <person name="Labbe J."/>
            <person name="Martin F.M."/>
        </authorList>
    </citation>
    <scope>NUCLEOTIDE SEQUENCE</scope>
    <source>
        <strain evidence="1">EC-137</strain>
    </source>
</reference>
<name>A0ACB8Q8J6_9AGAM</name>